<feature type="compositionally biased region" description="Basic and acidic residues" evidence="1">
    <location>
        <begin position="16"/>
        <end position="31"/>
    </location>
</feature>
<keyword evidence="3" id="KW-1185">Reference proteome</keyword>
<evidence type="ECO:0000256" key="1">
    <source>
        <dbReference type="SAM" id="MobiDB-lite"/>
    </source>
</evidence>
<name>A0A4Y2IU71_ARAVE</name>
<evidence type="ECO:0000313" key="2">
    <source>
        <dbReference type="EMBL" id="GBM81393.1"/>
    </source>
</evidence>
<dbReference type="EMBL" id="BGPR01107978">
    <property type="protein sequence ID" value="GBM81393.1"/>
    <property type="molecule type" value="Genomic_DNA"/>
</dbReference>
<protein>
    <submittedName>
        <fullName evidence="2">Uncharacterized protein</fullName>
    </submittedName>
</protein>
<accession>A0A4Y2IU71</accession>
<comment type="caution">
    <text evidence="2">The sequence shown here is derived from an EMBL/GenBank/DDBJ whole genome shotgun (WGS) entry which is preliminary data.</text>
</comment>
<proteinExistence type="predicted"/>
<gene>
    <name evidence="2" type="ORF">AVEN_250979_1</name>
</gene>
<dbReference type="Proteomes" id="UP000499080">
    <property type="component" value="Unassembled WGS sequence"/>
</dbReference>
<sequence>SDIVRSPFLVSYKNDHLRSPKASRETREVVKDHKHGPYNPEDLREKLATGVCVDRKVERQKKQQVF</sequence>
<evidence type="ECO:0000313" key="3">
    <source>
        <dbReference type="Proteomes" id="UP000499080"/>
    </source>
</evidence>
<organism evidence="2 3">
    <name type="scientific">Araneus ventricosus</name>
    <name type="common">Orbweaver spider</name>
    <name type="synonym">Epeira ventricosa</name>
    <dbReference type="NCBI Taxonomy" id="182803"/>
    <lineage>
        <taxon>Eukaryota</taxon>
        <taxon>Metazoa</taxon>
        <taxon>Ecdysozoa</taxon>
        <taxon>Arthropoda</taxon>
        <taxon>Chelicerata</taxon>
        <taxon>Arachnida</taxon>
        <taxon>Araneae</taxon>
        <taxon>Araneomorphae</taxon>
        <taxon>Entelegynae</taxon>
        <taxon>Araneoidea</taxon>
        <taxon>Araneidae</taxon>
        <taxon>Araneus</taxon>
    </lineage>
</organism>
<feature type="non-terminal residue" evidence="2">
    <location>
        <position position="1"/>
    </location>
</feature>
<feature type="region of interest" description="Disordered" evidence="1">
    <location>
        <begin position="16"/>
        <end position="42"/>
    </location>
</feature>
<dbReference type="AlphaFoldDB" id="A0A4Y2IU71"/>
<reference evidence="2 3" key="1">
    <citation type="journal article" date="2019" name="Sci. Rep.">
        <title>Orb-weaving spider Araneus ventricosus genome elucidates the spidroin gene catalogue.</title>
        <authorList>
            <person name="Kono N."/>
            <person name="Nakamura H."/>
            <person name="Ohtoshi R."/>
            <person name="Moran D.A.P."/>
            <person name="Shinohara A."/>
            <person name="Yoshida Y."/>
            <person name="Fujiwara M."/>
            <person name="Mori M."/>
            <person name="Tomita M."/>
            <person name="Arakawa K."/>
        </authorList>
    </citation>
    <scope>NUCLEOTIDE SEQUENCE [LARGE SCALE GENOMIC DNA]</scope>
</reference>